<dbReference type="EMBL" id="AXCW01000143">
    <property type="protein sequence ID" value="EYR62962.1"/>
    <property type="molecule type" value="Genomic_DNA"/>
</dbReference>
<dbReference type="AlphaFoldDB" id="A0A021VV72"/>
<evidence type="ECO:0000313" key="3">
    <source>
        <dbReference type="Proteomes" id="UP000019753"/>
    </source>
</evidence>
<organism evidence="2 3">
    <name type="scientific">Actinotalea ferrariae CF5-4</name>
    <dbReference type="NCBI Taxonomy" id="948458"/>
    <lineage>
        <taxon>Bacteria</taxon>
        <taxon>Bacillati</taxon>
        <taxon>Actinomycetota</taxon>
        <taxon>Actinomycetes</taxon>
        <taxon>Micrococcales</taxon>
        <taxon>Cellulomonadaceae</taxon>
        <taxon>Actinotalea</taxon>
    </lineage>
</organism>
<reference evidence="2 3" key="1">
    <citation type="submission" date="2014-01" db="EMBL/GenBank/DDBJ databases">
        <title>Actinotalea ferrariae CF5-4.</title>
        <authorList>
            <person name="Chen F."/>
            <person name="Li Y."/>
            <person name="Wang G."/>
        </authorList>
    </citation>
    <scope>NUCLEOTIDE SEQUENCE [LARGE SCALE GENOMIC DNA]</scope>
    <source>
        <strain evidence="2 3">CF5-4</strain>
    </source>
</reference>
<proteinExistence type="predicted"/>
<evidence type="ECO:0000256" key="1">
    <source>
        <dbReference type="SAM" id="Phobius"/>
    </source>
</evidence>
<keyword evidence="1" id="KW-0812">Transmembrane</keyword>
<name>A0A021VV72_9CELL</name>
<keyword evidence="1" id="KW-1133">Transmembrane helix</keyword>
<protein>
    <submittedName>
        <fullName evidence="2">Membrane protein</fullName>
    </submittedName>
</protein>
<gene>
    <name evidence="2" type="ORF">N866_04060</name>
</gene>
<keyword evidence="1" id="KW-0472">Membrane</keyword>
<dbReference type="RefSeq" id="WP_034226822.1">
    <property type="nucleotide sequence ID" value="NZ_AXCW01000143.1"/>
</dbReference>
<accession>A0A021VV72</accession>
<evidence type="ECO:0000313" key="2">
    <source>
        <dbReference type="EMBL" id="EYR62962.1"/>
    </source>
</evidence>
<comment type="caution">
    <text evidence="2">The sequence shown here is derived from an EMBL/GenBank/DDBJ whole genome shotgun (WGS) entry which is preliminary data.</text>
</comment>
<dbReference type="Proteomes" id="UP000019753">
    <property type="component" value="Unassembled WGS sequence"/>
</dbReference>
<feature type="transmembrane region" description="Helical" evidence="1">
    <location>
        <begin position="14"/>
        <end position="36"/>
    </location>
</feature>
<keyword evidence="3" id="KW-1185">Reference proteome</keyword>
<sequence>MYAWLWRVLPGPTWLRAVLLLLLATAVVAVCFLWVFPAIAPFMPFNDITVDE</sequence>